<dbReference type="EMBL" id="AHEA01000045">
    <property type="protein sequence ID" value="EJQ73378.1"/>
    <property type="molecule type" value="Genomic_DNA"/>
</dbReference>
<evidence type="ECO:0000313" key="2">
    <source>
        <dbReference type="Proteomes" id="UP000006977"/>
    </source>
</evidence>
<reference evidence="1 2" key="1">
    <citation type="submission" date="2012-04" db="EMBL/GenBank/DDBJ databases">
        <title>The Genome Sequence of Bacillus cereus HuA4-10.</title>
        <authorList>
            <consortium name="The Broad Institute Genome Sequencing Platform"/>
            <consortium name="The Broad Institute Genome Sequencing Center for Infectious Disease"/>
            <person name="Feldgarden M."/>
            <person name="Van der Auwera G.A."/>
            <person name="Mahillon J."/>
            <person name="Duprez V."/>
            <person name="Timmery S."/>
            <person name="Mattelet C."/>
            <person name="Dierick K."/>
            <person name="Sun M."/>
            <person name="Yu Z."/>
            <person name="Zhu L."/>
            <person name="Hu X."/>
            <person name="Shank E.B."/>
            <person name="Swiecicka I."/>
            <person name="Hansen B.M."/>
            <person name="Andrup L."/>
            <person name="Young S.K."/>
            <person name="Zeng Q."/>
            <person name="Gargeya S."/>
            <person name="Fitzgerald M."/>
            <person name="Haas B."/>
            <person name="Abouelleil A."/>
            <person name="Alvarado L."/>
            <person name="Arachchi H.M."/>
            <person name="Berlin A."/>
            <person name="Chapman S.B."/>
            <person name="Goldberg J."/>
            <person name="Griggs A."/>
            <person name="Gujja S."/>
            <person name="Hansen M."/>
            <person name="Howarth C."/>
            <person name="Imamovic A."/>
            <person name="Larimer J."/>
            <person name="McCowen C."/>
            <person name="Montmayeur A."/>
            <person name="Murphy C."/>
            <person name="Neiman D."/>
            <person name="Pearson M."/>
            <person name="Priest M."/>
            <person name="Roberts A."/>
            <person name="Saif S."/>
            <person name="Shea T."/>
            <person name="Sisk P."/>
            <person name="Sykes S."/>
            <person name="Wortman J."/>
            <person name="Nusbaum C."/>
            <person name="Birren B."/>
        </authorList>
    </citation>
    <scope>NUCLEOTIDE SEQUENCE [LARGE SCALE GENOMIC DNA]</scope>
    <source>
        <strain evidence="1 2">HuA4-10</strain>
    </source>
</reference>
<protein>
    <submittedName>
        <fullName evidence="1">Uncharacterized protein</fullName>
    </submittedName>
</protein>
<dbReference type="HOGENOM" id="CLU_3004324_0_0_9"/>
<sequence>MVNIDSFMEGFILSLSMSLKDGSTKEEELVDKIIARGISKEYAVSIVEEAKKKCKQ</sequence>
<dbReference type="Proteomes" id="UP000006977">
    <property type="component" value="Unassembled WGS sequence"/>
</dbReference>
<comment type="caution">
    <text evidence="1">The sequence shown here is derived from an EMBL/GenBank/DDBJ whole genome shotgun (WGS) entry which is preliminary data.</text>
</comment>
<organism evidence="1 2">
    <name type="scientific">Bacillus cereus HuA4-10</name>
    <dbReference type="NCBI Taxonomy" id="1053206"/>
    <lineage>
        <taxon>Bacteria</taxon>
        <taxon>Bacillati</taxon>
        <taxon>Bacillota</taxon>
        <taxon>Bacilli</taxon>
        <taxon>Bacillales</taxon>
        <taxon>Bacillaceae</taxon>
        <taxon>Bacillus</taxon>
        <taxon>Bacillus cereus group</taxon>
    </lineage>
</organism>
<name>J7ZVG6_BACCE</name>
<proteinExistence type="predicted"/>
<dbReference type="AlphaFoldDB" id="J7ZVG6"/>
<dbReference type="RefSeq" id="WP_002151112.1">
    <property type="nucleotide sequence ID" value="NZ_JH792149.1"/>
</dbReference>
<evidence type="ECO:0000313" key="1">
    <source>
        <dbReference type="EMBL" id="EJQ73378.1"/>
    </source>
</evidence>
<gene>
    <name evidence="1" type="ORF">IGC_05049</name>
</gene>
<accession>J7ZVG6</accession>
<dbReference type="PATRIC" id="fig|1053206.3.peg.5161"/>